<dbReference type="RefSeq" id="WP_145032202.1">
    <property type="nucleotide sequence ID" value="NZ_CP036271.1"/>
</dbReference>
<reference evidence="3 4" key="1">
    <citation type="submission" date="2019-02" db="EMBL/GenBank/DDBJ databases">
        <title>Deep-cultivation of Planctomycetes and their phenomic and genomic characterization uncovers novel biology.</title>
        <authorList>
            <person name="Wiegand S."/>
            <person name="Jogler M."/>
            <person name="Boedeker C."/>
            <person name="Pinto D."/>
            <person name="Vollmers J."/>
            <person name="Rivas-Marin E."/>
            <person name="Kohn T."/>
            <person name="Peeters S.H."/>
            <person name="Heuer A."/>
            <person name="Rast P."/>
            <person name="Oberbeckmann S."/>
            <person name="Bunk B."/>
            <person name="Jeske O."/>
            <person name="Meyerdierks A."/>
            <person name="Storesund J.E."/>
            <person name="Kallscheuer N."/>
            <person name="Luecker S."/>
            <person name="Lage O.M."/>
            <person name="Pohl T."/>
            <person name="Merkel B.J."/>
            <person name="Hornburger P."/>
            <person name="Mueller R.-W."/>
            <person name="Bruemmer F."/>
            <person name="Labrenz M."/>
            <person name="Spormann A.M."/>
            <person name="Op den Camp H."/>
            <person name="Overmann J."/>
            <person name="Amann R."/>
            <person name="Jetten M.S.M."/>
            <person name="Mascher T."/>
            <person name="Medema M.H."/>
            <person name="Devos D.P."/>
            <person name="Kaster A.-K."/>
            <person name="Ovreas L."/>
            <person name="Rohde M."/>
            <person name="Galperin M.Y."/>
            <person name="Jogler C."/>
        </authorList>
    </citation>
    <scope>NUCLEOTIDE SEQUENCE [LARGE SCALE GENOMIC DNA]</scope>
    <source>
        <strain evidence="3 4">Pan44</strain>
    </source>
</reference>
<dbReference type="AlphaFoldDB" id="A0A517SI83"/>
<dbReference type="KEGG" id="ccos:Pan44_38780"/>
<sequence length="216" mass="22297" precursor="true">MKAAATRLALCALLLMPASASADLILSYDVNIVQTQVNVGDTIDWQIFATVSGTSNVGGNFGLARASVSLQDSFSETIAPGTIASAFSFPGGYSFPNGGATMPSGLYNLGTLAIEQNALNAATSPGSYLLASGQYVVTQLGVHTLTALAGPDPSTYFTAAGQGNGDALIYNQTNFGFDTVNAVPEPSSLVMCGLAAFGGWRLRRRRAAQREASNTL</sequence>
<evidence type="ECO:0000259" key="2">
    <source>
        <dbReference type="Pfam" id="PF07589"/>
    </source>
</evidence>
<evidence type="ECO:0000313" key="4">
    <source>
        <dbReference type="Proteomes" id="UP000315700"/>
    </source>
</evidence>
<proteinExistence type="predicted"/>
<evidence type="ECO:0000256" key="1">
    <source>
        <dbReference type="SAM" id="SignalP"/>
    </source>
</evidence>
<dbReference type="OrthoDB" id="9955037at2"/>
<dbReference type="InParanoid" id="A0A517SI83"/>
<feature type="domain" description="Ice-binding protein C-terminal" evidence="2">
    <location>
        <begin position="182"/>
        <end position="204"/>
    </location>
</feature>
<keyword evidence="1" id="KW-0732">Signal</keyword>
<feature type="signal peptide" evidence="1">
    <location>
        <begin position="1"/>
        <end position="22"/>
    </location>
</feature>
<dbReference type="InterPro" id="IPR013424">
    <property type="entry name" value="Ice-binding_C"/>
</dbReference>
<evidence type="ECO:0000313" key="3">
    <source>
        <dbReference type="EMBL" id="QDT55830.1"/>
    </source>
</evidence>
<dbReference type="NCBIfam" id="TIGR02595">
    <property type="entry name" value="PEP_CTERM"/>
    <property type="match status" value="1"/>
</dbReference>
<keyword evidence="4" id="KW-1185">Reference proteome</keyword>
<dbReference type="Proteomes" id="UP000315700">
    <property type="component" value="Chromosome"/>
</dbReference>
<feature type="chain" id="PRO_5021781458" description="Ice-binding protein C-terminal domain-containing protein" evidence="1">
    <location>
        <begin position="23"/>
        <end position="216"/>
    </location>
</feature>
<accession>A0A517SI83</accession>
<gene>
    <name evidence="3" type="ORF">Pan44_38780</name>
</gene>
<protein>
    <recommendedName>
        <fullName evidence="2">Ice-binding protein C-terminal domain-containing protein</fullName>
    </recommendedName>
</protein>
<dbReference type="Pfam" id="PF07589">
    <property type="entry name" value="PEP-CTERM"/>
    <property type="match status" value="1"/>
</dbReference>
<organism evidence="3 4">
    <name type="scientific">Caulifigura coniformis</name>
    <dbReference type="NCBI Taxonomy" id="2527983"/>
    <lineage>
        <taxon>Bacteria</taxon>
        <taxon>Pseudomonadati</taxon>
        <taxon>Planctomycetota</taxon>
        <taxon>Planctomycetia</taxon>
        <taxon>Planctomycetales</taxon>
        <taxon>Planctomycetaceae</taxon>
        <taxon>Caulifigura</taxon>
    </lineage>
</organism>
<dbReference type="EMBL" id="CP036271">
    <property type="protein sequence ID" value="QDT55830.1"/>
    <property type="molecule type" value="Genomic_DNA"/>
</dbReference>
<name>A0A517SI83_9PLAN</name>